<evidence type="ECO:0000256" key="4">
    <source>
        <dbReference type="ARBA" id="ARBA00022777"/>
    </source>
</evidence>
<evidence type="ECO:0000259" key="6">
    <source>
        <dbReference type="PROSITE" id="PS50011"/>
    </source>
</evidence>
<keyword evidence="3" id="KW-0547">Nucleotide-binding</keyword>
<evidence type="ECO:0000256" key="2">
    <source>
        <dbReference type="ARBA" id="ARBA00022679"/>
    </source>
</evidence>
<dbReference type="SMART" id="SM00220">
    <property type="entry name" value="S_TKc"/>
    <property type="match status" value="1"/>
</dbReference>
<comment type="caution">
    <text evidence="7">The sequence shown here is derived from an EMBL/GenBank/DDBJ whole genome shotgun (WGS) entry which is preliminary data.</text>
</comment>
<gene>
    <name evidence="7" type="ORF">CPLU01_10420</name>
</gene>
<dbReference type="InterPro" id="IPR000719">
    <property type="entry name" value="Prot_kinase_dom"/>
</dbReference>
<name>A0A8H6N9J3_9PEZI</name>
<dbReference type="PROSITE" id="PS50011">
    <property type="entry name" value="PROTEIN_KINASE_DOM"/>
    <property type="match status" value="1"/>
</dbReference>
<evidence type="ECO:0000313" key="7">
    <source>
        <dbReference type="EMBL" id="KAF6825214.1"/>
    </source>
</evidence>
<dbReference type="GO" id="GO:0005524">
    <property type="term" value="F:ATP binding"/>
    <property type="evidence" value="ECO:0007669"/>
    <property type="project" value="UniProtKB-KW"/>
</dbReference>
<protein>
    <recommendedName>
        <fullName evidence="6">Protein kinase domain-containing protein</fullName>
    </recommendedName>
</protein>
<evidence type="ECO:0000256" key="1">
    <source>
        <dbReference type="ARBA" id="ARBA00022527"/>
    </source>
</evidence>
<dbReference type="PANTHER" id="PTHR45646:SF11">
    <property type="entry name" value="SERINE_THREONINE-PROTEIN KINASE DOA"/>
    <property type="match status" value="1"/>
</dbReference>
<dbReference type="InterPro" id="IPR011009">
    <property type="entry name" value="Kinase-like_dom_sf"/>
</dbReference>
<dbReference type="AlphaFoldDB" id="A0A8H6N9J3"/>
<sequence length="466" mass="53766">MRRNPSQPAMRPRSGSARSRAAEYIRGYQWGGLHPVYIGDRLNDRYRIVNKLSYDLDLTSWLAHDEKLSKYVCVKVARMHKMYEDSAESDILSELAQMTPGQVDRLKKPELFSVLHDRFHVGGPNGVHECLVTTPTRRSLQEVKGAFEGDLLQIDVAKSLGAQLVMAVAQVHSKGYAHGDLRLSNILLQFPLSPSLDILSTKQLYDRYGKPQKEPVRYGDRGAHPTDPGIPSYVVKPMKMDKDSENITLRDARLILGGFSSAFRLEDQSQSDSPSPFHIRPPSAYLEPGKPLMSALDIWSLACVLFELYADSPLINGLPIDHYVVTNSVHMKGTVIPEWWAKWQDRSGWFADKNRPWKNSWEIKIWERHFYESIEEPQRLHDMGTMSQGEWDALLSVLRPMLAWRPAERPSVRNALQSDWMTKWALPAYRKTLRLRERRGRRKFSRLKWNLKRGFCEEDEYDDSFL</sequence>
<keyword evidence="5" id="KW-0067">ATP-binding</keyword>
<dbReference type="PANTHER" id="PTHR45646">
    <property type="entry name" value="SERINE/THREONINE-PROTEIN KINASE DOA-RELATED"/>
    <property type="match status" value="1"/>
</dbReference>
<dbReference type="GO" id="GO:0005634">
    <property type="term" value="C:nucleus"/>
    <property type="evidence" value="ECO:0007669"/>
    <property type="project" value="TreeGrafter"/>
</dbReference>
<proteinExistence type="predicted"/>
<dbReference type="Proteomes" id="UP000654918">
    <property type="component" value="Unassembled WGS sequence"/>
</dbReference>
<dbReference type="SUPFAM" id="SSF56112">
    <property type="entry name" value="Protein kinase-like (PK-like)"/>
    <property type="match status" value="1"/>
</dbReference>
<dbReference type="GO" id="GO:0004674">
    <property type="term" value="F:protein serine/threonine kinase activity"/>
    <property type="evidence" value="ECO:0007669"/>
    <property type="project" value="UniProtKB-KW"/>
</dbReference>
<dbReference type="Gene3D" id="3.30.200.20">
    <property type="entry name" value="Phosphorylase Kinase, domain 1"/>
    <property type="match status" value="1"/>
</dbReference>
<dbReference type="EMBL" id="WIGO01000178">
    <property type="protein sequence ID" value="KAF6825214.1"/>
    <property type="molecule type" value="Genomic_DNA"/>
</dbReference>
<evidence type="ECO:0000313" key="8">
    <source>
        <dbReference type="Proteomes" id="UP000654918"/>
    </source>
</evidence>
<keyword evidence="4" id="KW-0418">Kinase</keyword>
<dbReference type="GO" id="GO:0043484">
    <property type="term" value="P:regulation of RNA splicing"/>
    <property type="evidence" value="ECO:0007669"/>
    <property type="project" value="TreeGrafter"/>
</dbReference>
<reference evidence="7" key="1">
    <citation type="journal article" date="2020" name="Phytopathology">
        <title>Genome Sequence Resources of Colletotrichum truncatum, C. plurivorum, C. musicola, and C. sojae: Four Species Pathogenic to Soybean (Glycine max).</title>
        <authorList>
            <person name="Rogerio F."/>
            <person name="Boufleur T.R."/>
            <person name="Ciampi-Guillardi M."/>
            <person name="Sukno S.A."/>
            <person name="Thon M.R."/>
            <person name="Massola Junior N.S."/>
            <person name="Baroncelli R."/>
        </authorList>
    </citation>
    <scope>NUCLEOTIDE SEQUENCE</scope>
    <source>
        <strain evidence="7">LFN00145</strain>
    </source>
</reference>
<evidence type="ECO:0000256" key="5">
    <source>
        <dbReference type="ARBA" id="ARBA00022840"/>
    </source>
</evidence>
<feature type="domain" description="Protein kinase" evidence="6">
    <location>
        <begin position="22"/>
        <end position="421"/>
    </location>
</feature>
<keyword evidence="1" id="KW-0723">Serine/threonine-protein kinase</keyword>
<organism evidence="7 8">
    <name type="scientific">Colletotrichum plurivorum</name>
    <dbReference type="NCBI Taxonomy" id="2175906"/>
    <lineage>
        <taxon>Eukaryota</taxon>
        <taxon>Fungi</taxon>
        <taxon>Dikarya</taxon>
        <taxon>Ascomycota</taxon>
        <taxon>Pezizomycotina</taxon>
        <taxon>Sordariomycetes</taxon>
        <taxon>Hypocreomycetidae</taxon>
        <taxon>Glomerellales</taxon>
        <taxon>Glomerellaceae</taxon>
        <taxon>Colletotrichum</taxon>
        <taxon>Colletotrichum orchidearum species complex</taxon>
    </lineage>
</organism>
<accession>A0A8H6N9J3</accession>
<dbReference type="InterPro" id="IPR051175">
    <property type="entry name" value="CLK_kinases"/>
</dbReference>
<keyword evidence="2" id="KW-0808">Transferase</keyword>
<keyword evidence="8" id="KW-1185">Reference proteome</keyword>
<dbReference type="Gene3D" id="1.10.510.10">
    <property type="entry name" value="Transferase(Phosphotransferase) domain 1"/>
    <property type="match status" value="1"/>
</dbReference>
<evidence type="ECO:0000256" key="3">
    <source>
        <dbReference type="ARBA" id="ARBA00022741"/>
    </source>
</evidence>